<dbReference type="GeneID" id="108830745"/>
<dbReference type="PANTHER" id="PTHR32166:SF122">
    <property type="entry name" value="OS09G0499600 PROTEIN"/>
    <property type="match status" value="1"/>
</dbReference>
<feature type="compositionally biased region" description="Acidic residues" evidence="1">
    <location>
        <begin position="14"/>
        <end position="27"/>
    </location>
</feature>
<dbReference type="PANTHER" id="PTHR32166">
    <property type="entry name" value="OSJNBA0013A04.12 PROTEIN"/>
    <property type="match status" value="1"/>
</dbReference>
<dbReference type="SUPFAM" id="SSF53098">
    <property type="entry name" value="Ribonuclease H-like"/>
    <property type="match status" value="1"/>
</dbReference>
<dbReference type="InterPro" id="IPR012337">
    <property type="entry name" value="RNaseH-like_sf"/>
</dbReference>
<reference evidence="4" key="2">
    <citation type="submission" date="2025-08" db="UniProtKB">
        <authorList>
            <consortium name="RefSeq"/>
        </authorList>
    </citation>
    <scope>IDENTIFICATION</scope>
    <source>
        <tissue evidence="4">Leaf</tissue>
    </source>
</reference>
<protein>
    <submittedName>
        <fullName evidence="4">Uncharacterized protein LOC108830745</fullName>
    </submittedName>
</protein>
<feature type="region of interest" description="Disordered" evidence="1">
    <location>
        <begin position="1"/>
        <end position="30"/>
    </location>
</feature>
<accession>A0A6J0LJI9</accession>
<dbReference type="InterPro" id="IPR007021">
    <property type="entry name" value="DUF659"/>
</dbReference>
<dbReference type="KEGG" id="rsz:108830745"/>
<evidence type="ECO:0000313" key="4">
    <source>
        <dbReference type="RefSeq" id="XP_018459834.1"/>
    </source>
</evidence>
<dbReference type="RefSeq" id="XP_018459834.1">
    <property type="nucleotide sequence ID" value="XM_018604332.1"/>
</dbReference>
<reference evidence="3" key="1">
    <citation type="journal article" date="2019" name="Database">
        <title>The radish genome database (RadishGD): an integrated information resource for radish genomics.</title>
        <authorList>
            <person name="Yu H.J."/>
            <person name="Baek S."/>
            <person name="Lee Y.J."/>
            <person name="Cho A."/>
            <person name="Mun J.H."/>
        </authorList>
    </citation>
    <scope>NUCLEOTIDE SEQUENCE [LARGE SCALE GENOMIC DNA]</scope>
    <source>
        <strain evidence="3">cv. WK10039</strain>
    </source>
</reference>
<evidence type="ECO:0000259" key="2">
    <source>
        <dbReference type="Pfam" id="PF04937"/>
    </source>
</evidence>
<name>A0A6J0LJI9_RAPSA</name>
<dbReference type="OrthoDB" id="2442898at2759"/>
<sequence>MKDDEIAARNLALQEEEEEERLDEYDEKCEKENQPRWSVPAKKRVRGPLDKYVTVPPPDILQGRKDRKSTLGASCDKALREDVCLGITRWFLDAGLAFNAVNYPSFDKMLQLIAQYGLGLKPPSMYELRVPLLNKEVENTLDQNEENKKGWASKGSSLMSDGWRDSVAKKDNDNFLLNSPKDYVFMKSKDVSEVVKDATLLFNLLDDMVEKIGEPYVVQVITDNAKNYIKAEKLLEAKRHHLYRTPCAAHCINLMLEDIGEITELKNAMKKCMFMNGYIYSHVPLVNMMRKFTKQRNLHRPAITRFPTSCITMTQFLKQQKPLRDMVNSAE</sequence>
<dbReference type="AlphaFoldDB" id="A0A6J0LJI9"/>
<evidence type="ECO:0000313" key="3">
    <source>
        <dbReference type="Proteomes" id="UP000504610"/>
    </source>
</evidence>
<proteinExistence type="predicted"/>
<feature type="domain" description="DUF659" evidence="2">
    <location>
        <begin position="123"/>
        <end position="271"/>
    </location>
</feature>
<dbReference type="Pfam" id="PF04937">
    <property type="entry name" value="DUF659"/>
    <property type="match status" value="1"/>
</dbReference>
<keyword evidence="3" id="KW-1185">Reference proteome</keyword>
<gene>
    <name evidence="4" type="primary">LOC108830745</name>
</gene>
<dbReference type="Proteomes" id="UP000504610">
    <property type="component" value="Chromosome 2"/>
</dbReference>
<evidence type="ECO:0000256" key="1">
    <source>
        <dbReference type="SAM" id="MobiDB-lite"/>
    </source>
</evidence>
<organism evidence="3 4">
    <name type="scientific">Raphanus sativus</name>
    <name type="common">Radish</name>
    <name type="synonym">Raphanus raphanistrum var. sativus</name>
    <dbReference type="NCBI Taxonomy" id="3726"/>
    <lineage>
        <taxon>Eukaryota</taxon>
        <taxon>Viridiplantae</taxon>
        <taxon>Streptophyta</taxon>
        <taxon>Embryophyta</taxon>
        <taxon>Tracheophyta</taxon>
        <taxon>Spermatophyta</taxon>
        <taxon>Magnoliopsida</taxon>
        <taxon>eudicotyledons</taxon>
        <taxon>Gunneridae</taxon>
        <taxon>Pentapetalae</taxon>
        <taxon>rosids</taxon>
        <taxon>malvids</taxon>
        <taxon>Brassicales</taxon>
        <taxon>Brassicaceae</taxon>
        <taxon>Brassiceae</taxon>
        <taxon>Raphanus</taxon>
    </lineage>
</organism>